<evidence type="ECO:0000313" key="9">
    <source>
        <dbReference type="Proteomes" id="UP001371456"/>
    </source>
</evidence>
<evidence type="ECO:0000259" key="7">
    <source>
        <dbReference type="PROSITE" id="PS51754"/>
    </source>
</evidence>
<evidence type="ECO:0000313" key="8">
    <source>
        <dbReference type="EMBL" id="KAK6787864.1"/>
    </source>
</evidence>
<evidence type="ECO:0000256" key="5">
    <source>
        <dbReference type="ARBA" id="ARBA00023242"/>
    </source>
</evidence>
<reference evidence="8 9" key="1">
    <citation type="submission" date="2024-02" db="EMBL/GenBank/DDBJ databases">
        <title>de novo genome assembly of Solanum bulbocastanum strain 11H21.</title>
        <authorList>
            <person name="Hosaka A.J."/>
        </authorList>
    </citation>
    <scope>NUCLEOTIDE SEQUENCE [LARGE SCALE GENOMIC DNA]</scope>
    <source>
        <tissue evidence="8">Young leaves</tissue>
    </source>
</reference>
<dbReference type="EMBL" id="JBANQN010000006">
    <property type="protein sequence ID" value="KAK6787864.1"/>
    <property type="molecule type" value="Genomic_DNA"/>
</dbReference>
<dbReference type="PROSITE" id="PS51754">
    <property type="entry name" value="OVATE"/>
    <property type="match status" value="1"/>
</dbReference>
<feature type="domain" description="OVATE" evidence="7">
    <location>
        <begin position="29"/>
        <end position="88"/>
    </location>
</feature>
<dbReference type="Pfam" id="PF04844">
    <property type="entry name" value="Ovate"/>
    <property type="match status" value="1"/>
</dbReference>
<proteinExistence type="predicted"/>
<accession>A0AAN8TJL7</accession>
<dbReference type="AlphaFoldDB" id="A0AAN8TJL7"/>
<keyword evidence="5 6" id="KW-0539">Nucleus</keyword>
<dbReference type="PANTHER" id="PTHR33057">
    <property type="entry name" value="TRANSCRIPTION REPRESSOR OFP7-RELATED"/>
    <property type="match status" value="1"/>
</dbReference>
<dbReference type="Proteomes" id="UP001371456">
    <property type="component" value="Unassembled WGS sequence"/>
</dbReference>
<comment type="subcellular location">
    <subcellularLocation>
        <location evidence="1 6">Nucleus</location>
    </subcellularLocation>
</comment>
<evidence type="ECO:0000256" key="1">
    <source>
        <dbReference type="ARBA" id="ARBA00004123"/>
    </source>
</evidence>
<keyword evidence="3 6" id="KW-0805">Transcription regulation</keyword>
<name>A0AAN8TJL7_SOLBU</name>
<comment type="caution">
    <text evidence="8">The sequence shown here is derived from an EMBL/GenBank/DDBJ whole genome shotgun (WGS) entry which is preliminary data.</text>
</comment>
<dbReference type="PANTHER" id="PTHR33057:SF110">
    <property type="entry name" value="TRANSCRIPTION REPRESSOR"/>
    <property type="match status" value="1"/>
</dbReference>
<keyword evidence="4 6" id="KW-0804">Transcription</keyword>
<comment type="function">
    <text evidence="6">Transcriptional repressor that regulates multiple aspects of plant growth and development.</text>
</comment>
<keyword evidence="9" id="KW-1185">Reference proteome</keyword>
<dbReference type="InterPro" id="IPR038933">
    <property type="entry name" value="Ovate"/>
</dbReference>
<keyword evidence="2 6" id="KW-0678">Repressor</keyword>
<dbReference type="InterPro" id="IPR006458">
    <property type="entry name" value="Ovate_C"/>
</dbReference>
<evidence type="ECO:0000256" key="6">
    <source>
        <dbReference type="RuleBase" id="RU367028"/>
    </source>
</evidence>
<evidence type="ECO:0000256" key="2">
    <source>
        <dbReference type="ARBA" id="ARBA00022491"/>
    </source>
</evidence>
<evidence type="ECO:0000256" key="3">
    <source>
        <dbReference type="ARBA" id="ARBA00023015"/>
    </source>
</evidence>
<organism evidence="8 9">
    <name type="scientific">Solanum bulbocastanum</name>
    <name type="common">Wild potato</name>
    <dbReference type="NCBI Taxonomy" id="147425"/>
    <lineage>
        <taxon>Eukaryota</taxon>
        <taxon>Viridiplantae</taxon>
        <taxon>Streptophyta</taxon>
        <taxon>Embryophyta</taxon>
        <taxon>Tracheophyta</taxon>
        <taxon>Spermatophyta</taxon>
        <taxon>Magnoliopsida</taxon>
        <taxon>eudicotyledons</taxon>
        <taxon>Gunneridae</taxon>
        <taxon>Pentapetalae</taxon>
        <taxon>asterids</taxon>
        <taxon>lamiids</taxon>
        <taxon>Solanales</taxon>
        <taxon>Solanaceae</taxon>
        <taxon>Solanoideae</taxon>
        <taxon>Solaneae</taxon>
        <taxon>Solanum</taxon>
    </lineage>
</organism>
<dbReference type="GO" id="GO:0005634">
    <property type="term" value="C:nucleus"/>
    <property type="evidence" value="ECO:0007669"/>
    <property type="project" value="UniProtKB-SubCell"/>
</dbReference>
<gene>
    <name evidence="8" type="ORF">RDI58_016389</name>
</gene>
<sequence>MLKHQRNRFSFSANLPEDVHGAFADSTCVVKYSMDPLTDIRESIKEMVKNVGIKDWKEMEELVYCYIVLNSEEFSIEYEYEYRKIKLYEQALAAKSPPSFTNNIHNNFFSRYEANLQSAPVTYPLPLFPLPSAIFASVSCSGADEFGNSYSAREKGICS</sequence>
<protein>
    <recommendedName>
        <fullName evidence="6">Transcription repressor</fullName>
    </recommendedName>
    <alternativeName>
        <fullName evidence="6">Ovate family protein</fullName>
    </alternativeName>
</protein>
<dbReference type="GO" id="GO:0045892">
    <property type="term" value="P:negative regulation of DNA-templated transcription"/>
    <property type="evidence" value="ECO:0007669"/>
    <property type="project" value="UniProtKB-UniRule"/>
</dbReference>
<evidence type="ECO:0000256" key="4">
    <source>
        <dbReference type="ARBA" id="ARBA00023163"/>
    </source>
</evidence>